<evidence type="ECO:0000256" key="2">
    <source>
        <dbReference type="ARBA" id="ARBA00022741"/>
    </source>
</evidence>
<gene>
    <name evidence="7" type="ORF">J3U87_01080</name>
</gene>
<dbReference type="EMBL" id="CP071793">
    <property type="protein sequence ID" value="QTD51035.1"/>
    <property type="molecule type" value="Genomic_DNA"/>
</dbReference>
<dbReference type="PANTHER" id="PTHR43289">
    <property type="entry name" value="MITOGEN-ACTIVATED PROTEIN KINASE KINASE KINASE 20-RELATED"/>
    <property type="match status" value="1"/>
</dbReference>
<dbReference type="CDD" id="cd14014">
    <property type="entry name" value="STKc_PknB_like"/>
    <property type="match status" value="1"/>
</dbReference>
<dbReference type="SMART" id="SM00220">
    <property type="entry name" value="S_TKc"/>
    <property type="match status" value="1"/>
</dbReference>
<dbReference type="PROSITE" id="PS50011">
    <property type="entry name" value="PROTEIN_KINASE_DOM"/>
    <property type="match status" value="1"/>
</dbReference>
<sequence>MAFSLRVSNLVRKFQDLASGGKDPLIGLVLGPPGQEVKIVEQLGTGTMGRVYKACQGSLQRPVAVKFLARAYKSDDPDSSKRFYNEARAVAQLRSPHIVQVHYVGHYDDLPYLVMEYIDGVNLEQFLHYRERLEPGDALNIVRQVLKGLAQAHERGKLHRDIKPANIMVSNSGTVVVLDFGLVRDSAGSRVTLEDEILGTPLYVSPEQIEGELIDCRTDIYAVGIILYELLTGSPPFDGRDYISVLRKHVEEPLPDPTKFDVHIDPCLMHLLDRMTAKNPEDRYSSAREAIIDIDDYLNRLAKGAPCPQHLCRPKPHLGVAINHKGRVVAQLGAIGTRVPRSLHLLNSIIPELKALENLGEFNRGTIGSRTERLLVFPHGSGLAALAGDDTDELKELETLECEALAECFEGEETRP</sequence>
<dbReference type="RefSeq" id="WP_237381171.1">
    <property type="nucleotide sequence ID" value="NZ_CP071793.1"/>
</dbReference>
<dbReference type="KEGG" id="scor:J3U87_01080"/>
<evidence type="ECO:0000256" key="5">
    <source>
        <dbReference type="PROSITE-ProRule" id="PRU10141"/>
    </source>
</evidence>
<dbReference type="InterPro" id="IPR017441">
    <property type="entry name" value="Protein_kinase_ATP_BS"/>
</dbReference>
<feature type="domain" description="Protein kinase" evidence="6">
    <location>
        <begin position="37"/>
        <end position="298"/>
    </location>
</feature>
<keyword evidence="8" id="KW-1185">Reference proteome</keyword>
<dbReference type="Gene3D" id="3.30.200.20">
    <property type="entry name" value="Phosphorylase Kinase, domain 1"/>
    <property type="match status" value="1"/>
</dbReference>
<dbReference type="InterPro" id="IPR000719">
    <property type="entry name" value="Prot_kinase_dom"/>
</dbReference>
<evidence type="ECO:0000256" key="4">
    <source>
        <dbReference type="ARBA" id="ARBA00022840"/>
    </source>
</evidence>
<keyword evidence="1" id="KW-0808">Transferase</keyword>
<dbReference type="Pfam" id="PF00069">
    <property type="entry name" value="Pkinase"/>
    <property type="match status" value="1"/>
</dbReference>
<proteinExistence type="predicted"/>
<dbReference type="GO" id="GO:0005524">
    <property type="term" value="F:ATP binding"/>
    <property type="evidence" value="ECO:0007669"/>
    <property type="project" value="UniProtKB-UniRule"/>
</dbReference>
<dbReference type="SUPFAM" id="SSF56112">
    <property type="entry name" value="Protein kinase-like (PK-like)"/>
    <property type="match status" value="1"/>
</dbReference>
<evidence type="ECO:0000256" key="1">
    <source>
        <dbReference type="ARBA" id="ARBA00022679"/>
    </source>
</evidence>
<keyword evidence="2 5" id="KW-0547">Nucleotide-binding</keyword>
<evidence type="ECO:0000256" key="3">
    <source>
        <dbReference type="ARBA" id="ARBA00022777"/>
    </source>
</evidence>
<evidence type="ECO:0000313" key="8">
    <source>
        <dbReference type="Proteomes" id="UP000663929"/>
    </source>
</evidence>
<reference evidence="7" key="1">
    <citation type="submission" date="2021-03" db="EMBL/GenBank/DDBJ databases">
        <title>Acanthopleuribacteraceae sp. M133.</title>
        <authorList>
            <person name="Wang G."/>
        </authorList>
    </citation>
    <scope>NUCLEOTIDE SEQUENCE</scope>
    <source>
        <strain evidence="7">M133</strain>
    </source>
</reference>
<dbReference type="Proteomes" id="UP000663929">
    <property type="component" value="Chromosome"/>
</dbReference>
<dbReference type="PANTHER" id="PTHR43289:SF6">
    <property type="entry name" value="SERINE_THREONINE-PROTEIN KINASE NEKL-3"/>
    <property type="match status" value="1"/>
</dbReference>
<dbReference type="PROSITE" id="PS00107">
    <property type="entry name" value="PROTEIN_KINASE_ATP"/>
    <property type="match status" value="1"/>
</dbReference>
<feature type="binding site" evidence="5">
    <location>
        <position position="66"/>
    </location>
    <ligand>
        <name>ATP</name>
        <dbReference type="ChEBI" id="CHEBI:30616"/>
    </ligand>
</feature>
<organism evidence="7 8">
    <name type="scientific">Sulfidibacter corallicola</name>
    <dbReference type="NCBI Taxonomy" id="2818388"/>
    <lineage>
        <taxon>Bacteria</taxon>
        <taxon>Pseudomonadati</taxon>
        <taxon>Acidobacteriota</taxon>
        <taxon>Holophagae</taxon>
        <taxon>Acanthopleuribacterales</taxon>
        <taxon>Acanthopleuribacteraceae</taxon>
        <taxon>Sulfidibacter</taxon>
    </lineage>
</organism>
<dbReference type="InterPro" id="IPR011009">
    <property type="entry name" value="Kinase-like_dom_sf"/>
</dbReference>
<keyword evidence="3 7" id="KW-0418">Kinase</keyword>
<keyword evidence="7" id="KW-0723">Serine/threonine-protein kinase</keyword>
<keyword evidence="4 5" id="KW-0067">ATP-binding</keyword>
<accession>A0A8A4TWZ5</accession>
<name>A0A8A4TWZ5_SULCO</name>
<protein>
    <submittedName>
        <fullName evidence="7">Serine/threonine protein kinase</fullName>
    </submittedName>
</protein>
<dbReference type="GO" id="GO:0004674">
    <property type="term" value="F:protein serine/threonine kinase activity"/>
    <property type="evidence" value="ECO:0007669"/>
    <property type="project" value="UniProtKB-KW"/>
</dbReference>
<evidence type="ECO:0000313" key="7">
    <source>
        <dbReference type="EMBL" id="QTD51035.1"/>
    </source>
</evidence>
<evidence type="ECO:0000259" key="6">
    <source>
        <dbReference type="PROSITE" id="PS50011"/>
    </source>
</evidence>
<dbReference type="AlphaFoldDB" id="A0A8A4TWZ5"/>
<dbReference type="Gene3D" id="1.10.510.10">
    <property type="entry name" value="Transferase(Phosphotransferase) domain 1"/>
    <property type="match status" value="1"/>
</dbReference>